<dbReference type="PROSITE" id="PS51192">
    <property type="entry name" value="HELICASE_ATP_BIND_1"/>
    <property type="match status" value="1"/>
</dbReference>
<accession>A0A0G4KEF2</accession>
<dbReference type="Gene3D" id="3.60.20.10">
    <property type="entry name" value="Glutamine Phosphoribosylpyrophosphate, subunit 1, domain 1"/>
    <property type="match status" value="1"/>
</dbReference>
<dbReference type="CDD" id="cd00593">
    <property type="entry name" value="RIBOc"/>
    <property type="match status" value="2"/>
</dbReference>
<feature type="domain" description="Helicase ATP-binding" evidence="13">
    <location>
        <begin position="287"/>
        <end position="482"/>
    </location>
</feature>
<evidence type="ECO:0000256" key="6">
    <source>
        <dbReference type="ARBA" id="ARBA00022840"/>
    </source>
</evidence>
<dbReference type="GO" id="GO:0004386">
    <property type="term" value="F:helicase activity"/>
    <property type="evidence" value="ECO:0007669"/>
    <property type="project" value="UniProtKB-KW"/>
</dbReference>
<feature type="region of interest" description="Disordered" evidence="11">
    <location>
        <begin position="14"/>
        <end position="45"/>
    </location>
</feature>
<dbReference type="Pfam" id="PF00636">
    <property type="entry name" value="Ribonuclease_3"/>
    <property type="match status" value="2"/>
</dbReference>
<evidence type="ECO:0000256" key="8">
    <source>
        <dbReference type="ARBA" id="ARBA00023118"/>
    </source>
</evidence>
<dbReference type="PROSITE" id="PS51475">
    <property type="entry name" value="PROTEASOME_ALPHA_2"/>
    <property type="match status" value="1"/>
</dbReference>
<dbReference type="Gene3D" id="3.30.160.380">
    <property type="entry name" value="Dicer dimerisation domain"/>
    <property type="match status" value="1"/>
</dbReference>
<dbReference type="Pfam" id="PF00227">
    <property type="entry name" value="Proteasome"/>
    <property type="match status" value="2"/>
</dbReference>
<evidence type="ECO:0000256" key="4">
    <source>
        <dbReference type="ARBA" id="ARBA00022801"/>
    </source>
</evidence>
<dbReference type="Proteomes" id="UP000044602">
    <property type="component" value="Unassembled WGS sequence"/>
</dbReference>
<dbReference type="PANTHER" id="PTHR14950">
    <property type="entry name" value="DICER-RELATED"/>
    <property type="match status" value="1"/>
</dbReference>
<dbReference type="GO" id="GO:0003723">
    <property type="term" value="F:RNA binding"/>
    <property type="evidence" value="ECO:0007669"/>
    <property type="project" value="UniProtKB-UniRule"/>
</dbReference>
<dbReference type="Gene3D" id="1.10.1520.10">
    <property type="entry name" value="Ribonuclease III domain"/>
    <property type="match status" value="2"/>
</dbReference>
<feature type="domain" description="RNase III" evidence="12">
    <location>
        <begin position="1200"/>
        <end position="1343"/>
    </location>
</feature>
<dbReference type="InterPro" id="IPR038248">
    <property type="entry name" value="Dicer_dimer_sf"/>
</dbReference>
<dbReference type="GO" id="GO:0004525">
    <property type="term" value="F:ribonuclease III activity"/>
    <property type="evidence" value="ECO:0007669"/>
    <property type="project" value="InterPro"/>
</dbReference>
<keyword evidence="9" id="KW-0694">RNA-binding</keyword>
<evidence type="ECO:0000256" key="11">
    <source>
        <dbReference type="SAM" id="MobiDB-lite"/>
    </source>
</evidence>
<dbReference type="PROSITE" id="PS51194">
    <property type="entry name" value="HELICASE_CTER"/>
    <property type="match status" value="1"/>
</dbReference>
<dbReference type="SUPFAM" id="SSF56235">
    <property type="entry name" value="N-terminal nucleophile aminohydrolases (Ntn hydrolases)"/>
    <property type="match status" value="1"/>
</dbReference>
<comment type="similarity">
    <text evidence="9">Belongs to the helicase family. Dicer subfamily.</text>
</comment>
<proteinExistence type="inferred from homology"/>
<feature type="domain" description="Helicase C-terminal" evidence="14">
    <location>
        <begin position="647"/>
        <end position="819"/>
    </location>
</feature>
<dbReference type="InterPro" id="IPR001650">
    <property type="entry name" value="Helicase_C-like"/>
</dbReference>
<evidence type="ECO:0000256" key="3">
    <source>
        <dbReference type="ARBA" id="ARBA00022741"/>
    </source>
</evidence>
<evidence type="ECO:0000259" key="13">
    <source>
        <dbReference type="PROSITE" id="PS51192"/>
    </source>
</evidence>
<dbReference type="PROSITE" id="PS50142">
    <property type="entry name" value="RNASE_3_2"/>
    <property type="match status" value="2"/>
</dbReference>
<dbReference type="SUPFAM" id="SSF52540">
    <property type="entry name" value="P-loop containing nucleoside triphosphate hydrolases"/>
    <property type="match status" value="1"/>
</dbReference>
<keyword evidence="7 10" id="KW-0647">Proteasome</keyword>
<evidence type="ECO:0000259" key="14">
    <source>
        <dbReference type="PROSITE" id="PS51194"/>
    </source>
</evidence>
<dbReference type="GO" id="GO:0005524">
    <property type="term" value="F:ATP binding"/>
    <property type="evidence" value="ECO:0007669"/>
    <property type="project" value="UniProtKB-KW"/>
</dbReference>
<comment type="similarity">
    <text evidence="10">Belongs to the peptidase T1A family.</text>
</comment>
<reference evidence="16 17" key="1">
    <citation type="submission" date="2015-05" db="EMBL/GenBank/DDBJ databases">
        <authorList>
            <person name="Wang D.B."/>
            <person name="Wang M."/>
        </authorList>
    </citation>
    <scope>NUCLEOTIDE SEQUENCE [LARGE SCALE GENOMIC DNA]</scope>
    <source>
        <strain evidence="16">VL1</strain>
    </source>
</reference>
<evidence type="ECO:0000313" key="16">
    <source>
        <dbReference type="EMBL" id="CRJ84667.1"/>
    </source>
</evidence>
<dbReference type="GO" id="GO:0051607">
    <property type="term" value="P:defense response to virus"/>
    <property type="evidence" value="ECO:0007669"/>
    <property type="project" value="UniProtKB-KW"/>
</dbReference>
<dbReference type="InterPro" id="IPR000999">
    <property type="entry name" value="RNase_III_dom"/>
</dbReference>
<dbReference type="GO" id="GO:0050688">
    <property type="term" value="P:regulation of defense response to virus"/>
    <property type="evidence" value="ECO:0007669"/>
    <property type="project" value="UniProtKB-KW"/>
</dbReference>
<evidence type="ECO:0000256" key="7">
    <source>
        <dbReference type="ARBA" id="ARBA00022942"/>
    </source>
</evidence>
<evidence type="ECO:0000256" key="2">
    <source>
        <dbReference type="ARBA" id="ARBA00022737"/>
    </source>
</evidence>
<dbReference type="STRING" id="100787.A0A0G4KEF2"/>
<evidence type="ECO:0000256" key="9">
    <source>
        <dbReference type="PROSITE-ProRule" id="PRU00657"/>
    </source>
</evidence>
<dbReference type="Pfam" id="PF10584">
    <property type="entry name" value="Proteasome_A_N"/>
    <property type="match status" value="1"/>
</dbReference>
<dbReference type="GO" id="GO:0005737">
    <property type="term" value="C:cytoplasm"/>
    <property type="evidence" value="ECO:0007669"/>
    <property type="project" value="TreeGrafter"/>
</dbReference>
<evidence type="ECO:0000259" key="15">
    <source>
        <dbReference type="PROSITE" id="PS51327"/>
    </source>
</evidence>
<dbReference type="GO" id="GO:0006511">
    <property type="term" value="P:ubiquitin-dependent protein catabolic process"/>
    <property type="evidence" value="ECO:0007669"/>
    <property type="project" value="InterPro"/>
</dbReference>
<keyword evidence="8" id="KW-0051">Antiviral defense</keyword>
<dbReference type="InterPro" id="IPR001353">
    <property type="entry name" value="Proteasome_sua/b"/>
</dbReference>
<dbReference type="InterPro" id="IPR000426">
    <property type="entry name" value="Proteasome_asu_N"/>
</dbReference>
<keyword evidence="6" id="KW-0067">ATP-binding</keyword>
<keyword evidence="2" id="KW-0677">Repeat</keyword>
<dbReference type="EMBL" id="CVQH01000336">
    <property type="protein sequence ID" value="CRJ84667.1"/>
    <property type="molecule type" value="Genomic_DNA"/>
</dbReference>
<dbReference type="InterPro" id="IPR036389">
    <property type="entry name" value="RNase_III_sf"/>
</dbReference>
<evidence type="ECO:0000256" key="5">
    <source>
        <dbReference type="ARBA" id="ARBA00022806"/>
    </source>
</evidence>
<dbReference type="InterPro" id="IPR029055">
    <property type="entry name" value="Ntn_hydrolases_N"/>
</dbReference>
<dbReference type="SMART" id="SM00535">
    <property type="entry name" value="RIBOc"/>
    <property type="match status" value="2"/>
</dbReference>
<dbReference type="SMART" id="SM00487">
    <property type="entry name" value="DEXDc"/>
    <property type="match status" value="1"/>
</dbReference>
<dbReference type="GO" id="GO:0019773">
    <property type="term" value="C:proteasome core complex, alpha-subunit complex"/>
    <property type="evidence" value="ECO:0007669"/>
    <property type="project" value="UniProtKB-UniRule"/>
</dbReference>
<dbReference type="InterPro" id="IPR014001">
    <property type="entry name" value="Helicase_ATP-bd"/>
</dbReference>
<keyword evidence="4" id="KW-0378">Hydrolase</keyword>
<dbReference type="InterPro" id="IPR027417">
    <property type="entry name" value="P-loop_NTPase"/>
</dbReference>
<keyword evidence="17" id="KW-1185">Reference proteome</keyword>
<feature type="domain" description="RNase III" evidence="12">
    <location>
        <begin position="1384"/>
        <end position="1578"/>
    </location>
</feature>
<evidence type="ECO:0000256" key="1">
    <source>
        <dbReference type="ARBA" id="ARBA00022721"/>
    </source>
</evidence>
<dbReference type="GO" id="GO:0005634">
    <property type="term" value="C:nucleus"/>
    <property type="evidence" value="ECO:0007669"/>
    <property type="project" value="TreeGrafter"/>
</dbReference>
<protein>
    <submittedName>
        <fullName evidence="16">Uncharacterized protein</fullName>
    </submittedName>
</protein>
<dbReference type="InterPro" id="IPR005034">
    <property type="entry name" value="Dicer_dimerisation"/>
</dbReference>
<dbReference type="InterPro" id="IPR011545">
    <property type="entry name" value="DEAD/DEAH_box_helicase_dom"/>
</dbReference>
<dbReference type="PROSITE" id="PS51327">
    <property type="entry name" value="DICER_DSRBF"/>
    <property type="match status" value="1"/>
</dbReference>
<dbReference type="Pfam" id="PF00271">
    <property type="entry name" value="Helicase_C"/>
    <property type="match status" value="1"/>
</dbReference>
<name>A0A0G4KEF2_VERLO</name>
<feature type="non-terminal residue" evidence="16">
    <location>
        <position position="1"/>
    </location>
</feature>
<feature type="domain" description="Dicer dsRNA-binding fold" evidence="15">
    <location>
        <begin position="842"/>
        <end position="939"/>
    </location>
</feature>
<dbReference type="PROSITE" id="PS00517">
    <property type="entry name" value="RNASE_3_1"/>
    <property type="match status" value="1"/>
</dbReference>
<keyword evidence="3" id="KW-0547">Nucleotide-binding</keyword>
<organism evidence="16 17">
    <name type="scientific">Verticillium longisporum</name>
    <name type="common">Verticillium dahliae var. longisporum</name>
    <dbReference type="NCBI Taxonomy" id="100787"/>
    <lineage>
        <taxon>Eukaryota</taxon>
        <taxon>Fungi</taxon>
        <taxon>Dikarya</taxon>
        <taxon>Ascomycota</taxon>
        <taxon>Pezizomycotina</taxon>
        <taxon>Sordariomycetes</taxon>
        <taxon>Hypocreomycetidae</taxon>
        <taxon>Glomerellales</taxon>
        <taxon>Plectosphaerellaceae</taxon>
        <taxon>Verticillium</taxon>
    </lineage>
</organism>
<evidence type="ECO:0000259" key="12">
    <source>
        <dbReference type="PROSITE" id="PS50142"/>
    </source>
</evidence>
<evidence type="ECO:0000256" key="10">
    <source>
        <dbReference type="PROSITE-ProRule" id="PRU00808"/>
    </source>
</evidence>
<dbReference type="SMART" id="SM00948">
    <property type="entry name" value="Proteasome_A_N"/>
    <property type="match status" value="1"/>
</dbReference>
<dbReference type="InterPro" id="IPR023332">
    <property type="entry name" value="Proteasome_alpha-type"/>
</dbReference>
<dbReference type="SUPFAM" id="SSF69065">
    <property type="entry name" value="RNase III domain-like"/>
    <property type="match status" value="2"/>
</dbReference>
<sequence length="1690" mass="187617">CLGGKARATAYDSDPCEARTASPHSIPLRRPHQPNTFVNRPKTTHSSLHKHYHAMADRYSFSLTTFSPSGKLVQIEYALNAVNQATNGIVLATEKKSSSPLADPSSLSKISLVTPNIGMVYSGMGPDYRVLVDKARKVSHTGYKRIYNEYPPTRILVQDVAKVMQEATQSGGVRPYGVSLLIAGWDEGILPEDEEKEAAEGEEKKPSGKTGGILKGGPMLYQVDPSGSYFPWKATAIGKSATSAKTFLEKRYTEGLELEDAVHIALLTLKETIEGEMSGETIEIGIVGPPADHLLGIEGMDTGSGKTQVAVLRIRAELEEGASDKLVWFVAHNVELCAQQHSVLQSQIPAVQTKLLLGSDNVDSWSNQETWNAVLLNVKIVVSTPQVLCDALSHGFVQMGSLSLLVFDEGNQPTQFIKCSCPNNGVAHHSTGKSAEKMIMMNFYHPRKQSALSVPHVLGLTASPIMRSRLEGLEALEQTLDSVCVTPRLHRDDLMTHVKRPTVCYVHYETTDAKDEPKPVSISSLREACRNMDIRQDPYVICLRDKGTDRARRELIKVLTSHKTDSQQQMKSFFNQSLRVLRDLGPWAAEYYIWKVVTDFLAIIEARDHRMNQRNTEEKQYLANILRQISISEPPVSMLSAHNTSNKVMVLMEYLSSKATDGTVGIIFVKERSTAAMLAHVIESHPLTQNRYSSVGVVVGASTHLVRKKDMWNLSRAAHETEPLLQFRSGHLNLLIATSVLEEGIDVPACNLVICFDEPENLKAFVQRRGRARKKDSSLVVLLPGTDHKPQDWESMEATMRTHYEKEQREIQIMEHIEASESAEYEEYVVESTNARLDFENAKAHLSHFCGQLSPGEYIDKRPEYIPRVVDNGVPPSLRVTVLLPSYVPAAVRHAESRRSWKSEHQASKDAAFQAYLALYEAGLVNEHMLPLTAKDIVPANEPRVATLQVNGLLNVWLGIAQAWITSTETWLTLVHLRDATGLTRGTYIMRIPVALPALPSTPVYFDREGPWLLDFGPQERKENLEMPDHTSVLLALHFGHRWSIAHGQQQVISFASQDGELNISQLSARVFTTADADREEMLYLVRDESGCPYVYDHFLNGKPSLELVQRPFRRIGDSPGFQDAPSNIPYLALRKWPRYLALLHQQNVNDLLPQATNKKPYARVHPAPWAKVDTIPLDHAYFGALIPFISHIVEVRLVAEQLSSSLLRDLNFSDPSLVLAAISTKGSLEATNYERLELLGDSILKLCTTANAAALHSDWPEGYLSCLKDGLVSNSRLCRAALDAGLDRFVLTENFTCRTWRPIYVNDMMEKGARNSGPRTISTKTLADIVEALIGAAYIDGGLPKALGCISIFLRELDWKPLPACQKILYSLAPPDVPLPPMLVPLEDLIGYTFTKKSLLIEAITHASFTVGHVNGCLERLEFLGDAILDDIVVSHLFPLNLSHDRMHLLKTASVNGDLLGFLALECHAEEDEVIIDIDFSPSDTDFNPQNSAGVEQKLKQTRRKIPLWKFMRHSSIEVVQQQTKAASVHADLRGQIMHALEHGSSYPWSLLARLHPAKFFSDMVEAVLGAVWVDSGDMGACIRVAERLGILPVLSRLAKEDVHVLHPKQELGEIAGPRTVEYLLTLPEDAAGLQSATRKYACKVMVGDRCVAEVDDGVARDEVETKAAEVAVQTLKNEQADAKQAAEH</sequence>
<dbReference type="CDD" id="cd03750">
    <property type="entry name" value="proteasome_alpha_type_2"/>
    <property type="match status" value="1"/>
</dbReference>
<evidence type="ECO:0000313" key="17">
    <source>
        <dbReference type="Proteomes" id="UP000044602"/>
    </source>
</evidence>
<keyword evidence="1" id="KW-0930">Antiviral protein</keyword>
<dbReference type="PROSITE" id="PS00388">
    <property type="entry name" value="PROTEASOME_ALPHA_1"/>
    <property type="match status" value="1"/>
</dbReference>
<dbReference type="Pfam" id="PF00270">
    <property type="entry name" value="DEAD"/>
    <property type="match status" value="1"/>
</dbReference>
<keyword evidence="5" id="KW-0347">Helicase</keyword>
<dbReference type="SMART" id="SM00490">
    <property type="entry name" value="HELICc"/>
    <property type="match status" value="1"/>
</dbReference>
<dbReference type="Gene3D" id="3.40.50.300">
    <property type="entry name" value="P-loop containing nucleotide triphosphate hydrolases"/>
    <property type="match status" value="2"/>
</dbReference>
<gene>
    <name evidence="16" type="ORF">BN1708_009126</name>
</gene>
<dbReference type="Pfam" id="PF03368">
    <property type="entry name" value="Dicer_dimer"/>
    <property type="match status" value="1"/>
</dbReference>
<dbReference type="GO" id="GO:0030422">
    <property type="term" value="P:siRNA processing"/>
    <property type="evidence" value="ECO:0007669"/>
    <property type="project" value="TreeGrafter"/>
</dbReference>
<dbReference type="PANTHER" id="PTHR14950:SF37">
    <property type="entry name" value="ENDORIBONUCLEASE DICER"/>
    <property type="match status" value="1"/>
</dbReference>